<evidence type="ECO:0008006" key="6">
    <source>
        <dbReference type="Google" id="ProtNLM"/>
    </source>
</evidence>
<dbReference type="Proteomes" id="UP000613740">
    <property type="component" value="Unassembled WGS sequence"/>
</dbReference>
<dbReference type="PANTHER" id="PTHR12406">
    <property type="entry name" value="CALCIUM-INDEPENDENT PHOSPHOLIPASE A2 IPLA2 -RELATED"/>
    <property type="match status" value="1"/>
</dbReference>
<keyword evidence="2" id="KW-0472">Membrane</keyword>
<reference evidence="4" key="1">
    <citation type="journal article" date="2020" name="bioRxiv">
        <title>Comparative genomics of Chlamydomonas.</title>
        <authorList>
            <person name="Craig R.J."/>
            <person name="Hasan A.R."/>
            <person name="Ness R.W."/>
            <person name="Keightley P.D."/>
        </authorList>
    </citation>
    <scope>NUCLEOTIDE SEQUENCE</scope>
    <source>
        <strain evidence="4">CCAP 11/173</strain>
    </source>
</reference>
<keyword evidence="5" id="KW-1185">Reference proteome</keyword>
<dbReference type="InterPro" id="IPR033562">
    <property type="entry name" value="PLPL"/>
</dbReference>
<feature type="chain" id="PRO_5032740648" description="PNPLA domain-containing protein" evidence="3">
    <location>
        <begin position="25"/>
        <end position="570"/>
    </location>
</feature>
<comment type="caution">
    <text evidence="4">The sequence shown here is derived from an EMBL/GenBank/DDBJ whole genome shotgun (WGS) entry which is preliminary data.</text>
</comment>
<dbReference type="EMBL" id="JAEHOD010000066">
    <property type="protein sequence ID" value="KAG2432675.1"/>
    <property type="molecule type" value="Genomic_DNA"/>
</dbReference>
<dbReference type="OrthoDB" id="197155at2759"/>
<dbReference type="GO" id="GO:0019433">
    <property type="term" value="P:triglyceride catabolic process"/>
    <property type="evidence" value="ECO:0007669"/>
    <property type="project" value="TreeGrafter"/>
</dbReference>
<name>A0A835T573_9CHLO</name>
<proteinExistence type="predicted"/>
<gene>
    <name evidence="4" type="ORF">HYH02_006660</name>
</gene>
<feature type="signal peptide" evidence="3">
    <location>
        <begin position="1"/>
        <end position="24"/>
    </location>
</feature>
<organism evidence="4 5">
    <name type="scientific">Chlamydomonas schloesseri</name>
    <dbReference type="NCBI Taxonomy" id="2026947"/>
    <lineage>
        <taxon>Eukaryota</taxon>
        <taxon>Viridiplantae</taxon>
        <taxon>Chlorophyta</taxon>
        <taxon>core chlorophytes</taxon>
        <taxon>Chlorophyceae</taxon>
        <taxon>CS clade</taxon>
        <taxon>Chlamydomonadales</taxon>
        <taxon>Chlamydomonadaceae</taxon>
        <taxon>Chlamydomonas</taxon>
    </lineage>
</organism>
<accession>A0A835T573</accession>
<feature type="compositionally biased region" description="Gly residues" evidence="1">
    <location>
        <begin position="232"/>
        <end position="242"/>
    </location>
</feature>
<dbReference type="InterPro" id="IPR016035">
    <property type="entry name" value="Acyl_Trfase/lysoPLipase"/>
</dbReference>
<sequence length="570" mass="56463">MAAHAPALLRLLLTGGLGPSASVAAAAPARGGAMPAGVSPFPPSAESLLRSSPSATTTTTASRVPLVLAALLALLLWGVGPVLVFAAEMQQHQQQPRRRCITYHAAGTQAAAEPTAVALAATAAAAAGTTTGSTLLTTPPTTSPRHAAAHHHPQPPVPRLPRPTPTLPLLSPSSQTPRHRHQHHQPLALEALSWPGLGVLFFWQLGVLEYLQTHFSDAASAALPAAAASTSPGGGGGGGGGVECSSHPHGSPLPQQLPSSRAPPAPPPPPLTVVGSSSGGFIAAFAACGVRPHAALRAAHRLLLEHRVMARPLGLAGLWGGLVRTWLHELLPVDAAERCNGGSGSSVAADGVGGVGSSIPGAESPPHASSAGGSQGGGGLVGSAAGGSSSSSSSHMSGSGWGASGSSSTPSGAARVRVRVVVTTWPCLHVRSLGNFRNKHDLIEVLAASAHIPYFMDWRPTAPCRGGRVLDGSTCHGDGGGGHGHGGAGAGASAGHGHGHSGGGGGVLVMDPRADGALRAHWSVAACLRALSLGGAEELMEAGAAWAAQLHAAGALTGLRLPAPVRGVGV</sequence>
<evidence type="ECO:0000256" key="2">
    <source>
        <dbReference type="SAM" id="Phobius"/>
    </source>
</evidence>
<dbReference type="SUPFAM" id="SSF52151">
    <property type="entry name" value="FabD/lysophospholipase-like"/>
    <property type="match status" value="1"/>
</dbReference>
<feature type="region of interest" description="Disordered" evidence="1">
    <location>
        <begin position="226"/>
        <end position="272"/>
    </location>
</feature>
<feature type="compositionally biased region" description="Pro residues" evidence="1">
    <location>
        <begin position="261"/>
        <end position="271"/>
    </location>
</feature>
<feature type="region of interest" description="Disordered" evidence="1">
    <location>
        <begin position="482"/>
        <end position="504"/>
    </location>
</feature>
<evidence type="ECO:0000256" key="1">
    <source>
        <dbReference type="SAM" id="MobiDB-lite"/>
    </source>
</evidence>
<dbReference type="GO" id="GO:0055088">
    <property type="term" value="P:lipid homeostasis"/>
    <property type="evidence" value="ECO:0007669"/>
    <property type="project" value="TreeGrafter"/>
</dbReference>
<dbReference type="GO" id="GO:0016020">
    <property type="term" value="C:membrane"/>
    <property type="evidence" value="ECO:0007669"/>
    <property type="project" value="TreeGrafter"/>
</dbReference>
<protein>
    <recommendedName>
        <fullName evidence="6">PNPLA domain-containing protein</fullName>
    </recommendedName>
</protein>
<dbReference type="GO" id="GO:0005737">
    <property type="term" value="C:cytoplasm"/>
    <property type="evidence" value="ECO:0007669"/>
    <property type="project" value="TreeGrafter"/>
</dbReference>
<dbReference type="AlphaFoldDB" id="A0A835T573"/>
<keyword evidence="2" id="KW-0812">Transmembrane</keyword>
<feature type="compositionally biased region" description="Low complexity" evidence="1">
    <location>
        <begin position="386"/>
        <end position="412"/>
    </location>
</feature>
<keyword evidence="2" id="KW-1133">Transmembrane helix</keyword>
<dbReference type="GO" id="GO:0005811">
    <property type="term" value="C:lipid droplet"/>
    <property type="evidence" value="ECO:0007669"/>
    <property type="project" value="TreeGrafter"/>
</dbReference>
<feature type="region of interest" description="Disordered" evidence="1">
    <location>
        <begin position="131"/>
        <end position="184"/>
    </location>
</feature>
<feature type="compositionally biased region" description="Low complexity" evidence="1">
    <location>
        <begin position="247"/>
        <end position="260"/>
    </location>
</feature>
<evidence type="ECO:0000256" key="3">
    <source>
        <dbReference type="SAM" id="SignalP"/>
    </source>
</evidence>
<feature type="compositionally biased region" description="Gly residues" evidence="1">
    <location>
        <begin position="373"/>
        <end position="385"/>
    </location>
</feature>
<dbReference type="GO" id="GO:0004806">
    <property type="term" value="F:triacylglycerol lipase activity"/>
    <property type="evidence" value="ECO:0007669"/>
    <property type="project" value="TreeGrafter"/>
</dbReference>
<evidence type="ECO:0000313" key="5">
    <source>
        <dbReference type="Proteomes" id="UP000613740"/>
    </source>
</evidence>
<feature type="compositionally biased region" description="Pro residues" evidence="1">
    <location>
        <begin position="154"/>
        <end position="166"/>
    </location>
</feature>
<feature type="compositionally biased region" description="Low complexity" evidence="1">
    <location>
        <begin position="167"/>
        <end position="176"/>
    </location>
</feature>
<keyword evidence="3" id="KW-0732">Signal</keyword>
<evidence type="ECO:0000313" key="4">
    <source>
        <dbReference type="EMBL" id="KAG2432675.1"/>
    </source>
</evidence>
<feature type="region of interest" description="Disordered" evidence="1">
    <location>
        <begin position="350"/>
        <end position="412"/>
    </location>
</feature>
<feature type="compositionally biased region" description="Low complexity" evidence="1">
    <location>
        <begin position="131"/>
        <end position="146"/>
    </location>
</feature>
<feature type="transmembrane region" description="Helical" evidence="2">
    <location>
        <begin position="66"/>
        <end position="87"/>
    </location>
</feature>
<dbReference type="PANTHER" id="PTHR12406:SF45">
    <property type="entry name" value="PATATIN"/>
    <property type="match status" value="1"/>
</dbReference>